<name>A0A1F5JXY1_9BACT</name>
<protein>
    <recommendedName>
        <fullName evidence="1">CASTOR ACT domain-containing protein</fullName>
    </recommendedName>
</protein>
<proteinExistence type="predicted"/>
<reference evidence="2 3" key="1">
    <citation type="journal article" date="2016" name="Nat. Commun.">
        <title>Thousands of microbial genomes shed light on interconnected biogeochemical processes in an aquifer system.</title>
        <authorList>
            <person name="Anantharaman K."/>
            <person name="Brown C.T."/>
            <person name="Hug L.A."/>
            <person name="Sharon I."/>
            <person name="Castelle C.J."/>
            <person name="Probst A.J."/>
            <person name="Thomas B.C."/>
            <person name="Singh A."/>
            <person name="Wilkins M.J."/>
            <person name="Karaoz U."/>
            <person name="Brodie E.L."/>
            <person name="Williams K.H."/>
            <person name="Hubbard S.S."/>
            <person name="Banfield J.F."/>
        </authorList>
    </citation>
    <scope>NUCLEOTIDE SEQUENCE [LARGE SCALE GENOMIC DNA]</scope>
</reference>
<accession>A0A1F5JXY1</accession>
<dbReference type="InterPro" id="IPR027795">
    <property type="entry name" value="CASTOR_ACT_dom"/>
</dbReference>
<gene>
    <name evidence="2" type="ORF">A3D83_00925</name>
</gene>
<sequence>MGLTRCKIFGKILHLLLFVIFITIDPSPAKPDQDDEEGIMIKITDTVLEIIQTDEIASEALRTGLLNLSAYADKIHKNVENATKKPVKRGTIVVALSRITKHLPNAAALIQDVSLTNIGIKSSLTILTYKKSIDTQRKISVMNPFLLPINDLFSVTEGPEEITIICSDRSKDIILKNIGSKPKAEINGLVAVSVAFSEKQATTPNIIYTLLSALATKRINIFELVSTYTELSFIIAKEDMEPAIKAMNIYFNK</sequence>
<organism evidence="2 3">
    <name type="scientific">Candidatus Daviesbacteria bacterium RIFCSPHIGHO2_02_FULL_41_10</name>
    <dbReference type="NCBI Taxonomy" id="1797774"/>
    <lineage>
        <taxon>Bacteria</taxon>
        <taxon>Candidatus Daviesiibacteriota</taxon>
    </lineage>
</organism>
<evidence type="ECO:0000313" key="2">
    <source>
        <dbReference type="EMBL" id="OGE33515.1"/>
    </source>
</evidence>
<dbReference type="AlphaFoldDB" id="A0A1F5JXY1"/>
<dbReference type="Pfam" id="PF13840">
    <property type="entry name" value="ACT_7"/>
    <property type="match status" value="1"/>
</dbReference>
<dbReference type="InterPro" id="IPR045865">
    <property type="entry name" value="ACT-like_dom_sf"/>
</dbReference>
<evidence type="ECO:0000259" key="1">
    <source>
        <dbReference type="Pfam" id="PF13840"/>
    </source>
</evidence>
<comment type="caution">
    <text evidence="2">The sequence shown here is derived from an EMBL/GenBank/DDBJ whole genome shotgun (WGS) entry which is preliminary data.</text>
</comment>
<dbReference type="SUPFAM" id="SSF55021">
    <property type="entry name" value="ACT-like"/>
    <property type="match status" value="1"/>
</dbReference>
<dbReference type="EMBL" id="MFDB01000008">
    <property type="protein sequence ID" value="OGE33515.1"/>
    <property type="molecule type" value="Genomic_DNA"/>
</dbReference>
<evidence type="ECO:0000313" key="3">
    <source>
        <dbReference type="Proteomes" id="UP000177258"/>
    </source>
</evidence>
<dbReference type="Proteomes" id="UP000177258">
    <property type="component" value="Unassembled WGS sequence"/>
</dbReference>
<feature type="domain" description="CASTOR ACT" evidence="1">
    <location>
        <begin position="188"/>
        <end position="247"/>
    </location>
</feature>
<dbReference type="Gene3D" id="3.30.2130.10">
    <property type="entry name" value="VC0802-like"/>
    <property type="match status" value="1"/>
</dbReference>